<dbReference type="RefSeq" id="WP_236981904.1">
    <property type="nucleotide sequence ID" value="NZ_AP023086.1"/>
</dbReference>
<evidence type="ECO:0000259" key="1">
    <source>
        <dbReference type="PROSITE" id="PS51186"/>
    </source>
</evidence>
<dbReference type="Proteomes" id="UP001320119">
    <property type="component" value="Chromosome"/>
</dbReference>
<dbReference type="GO" id="GO:0016747">
    <property type="term" value="F:acyltransferase activity, transferring groups other than amino-acyl groups"/>
    <property type="evidence" value="ECO:0007669"/>
    <property type="project" value="InterPro"/>
</dbReference>
<evidence type="ECO:0000313" key="3">
    <source>
        <dbReference type="Proteomes" id="UP001320119"/>
    </source>
</evidence>
<dbReference type="KEGG" id="marq:MARGE09_P2114"/>
<dbReference type="PROSITE" id="PS51186">
    <property type="entry name" value="GNAT"/>
    <property type="match status" value="1"/>
</dbReference>
<dbReference type="InterPro" id="IPR053144">
    <property type="entry name" value="Acetyltransferase_Butenolide"/>
</dbReference>
<reference evidence="2 3" key="1">
    <citation type="journal article" date="2022" name="IScience">
        <title>An ultrasensitive nanofiber-based assay for enzymatic hydrolysis and deep-sea microbial degradation of cellulose.</title>
        <authorList>
            <person name="Tsudome M."/>
            <person name="Tachioka M."/>
            <person name="Miyazaki M."/>
            <person name="Uchimura K."/>
            <person name="Tsuda M."/>
            <person name="Takaki Y."/>
            <person name="Deguchi S."/>
        </authorList>
    </citation>
    <scope>NUCLEOTIDE SEQUENCE [LARGE SCALE GENOMIC DNA]</scope>
    <source>
        <strain evidence="2 3">GE09</strain>
    </source>
</reference>
<evidence type="ECO:0000313" key="2">
    <source>
        <dbReference type="EMBL" id="BCD97913.1"/>
    </source>
</evidence>
<dbReference type="PANTHER" id="PTHR43233:SF1">
    <property type="entry name" value="FAMILY N-ACETYLTRANSFERASE, PUTATIVE (AFU_ORTHOLOGUE AFUA_6G03350)-RELATED"/>
    <property type="match status" value="1"/>
</dbReference>
<dbReference type="PANTHER" id="PTHR43233">
    <property type="entry name" value="FAMILY N-ACETYLTRANSFERASE, PUTATIVE (AFU_ORTHOLOGUE AFUA_6G03350)-RELATED"/>
    <property type="match status" value="1"/>
</dbReference>
<accession>A0AAN1WHW4</accession>
<dbReference type="Pfam" id="PF13673">
    <property type="entry name" value="Acetyltransf_10"/>
    <property type="match status" value="1"/>
</dbReference>
<dbReference type="AlphaFoldDB" id="A0AAN1WHW4"/>
<gene>
    <name evidence="2" type="ORF">MARGE09_P2114</name>
</gene>
<name>A0AAN1WHW4_9GAMM</name>
<dbReference type="InterPro" id="IPR016181">
    <property type="entry name" value="Acyl_CoA_acyltransferase"/>
</dbReference>
<organism evidence="2 3">
    <name type="scientific">Marinagarivorans cellulosilyticus</name>
    <dbReference type="NCBI Taxonomy" id="2721545"/>
    <lineage>
        <taxon>Bacteria</taxon>
        <taxon>Pseudomonadati</taxon>
        <taxon>Pseudomonadota</taxon>
        <taxon>Gammaproteobacteria</taxon>
        <taxon>Cellvibrionales</taxon>
        <taxon>Cellvibrionaceae</taxon>
        <taxon>Marinagarivorans</taxon>
    </lineage>
</organism>
<keyword evidence="3" id="KW-1185">Reference proteome</keyword>
<sequence length="144" mass="15960">MPTNDIHYHSYIAGENTNLVTGDDFRQLLKNCALGQRRPSDTHCTDGMINNSNLIVSAWQENPAGKRLVGIARAMTDFHYACYLSDLAVHNDLQRRGIGKQLITGVTQALQKKCKVILLAAPDANDYYAPLGFVSNPRGWVLDT</sequence>
<feature type="domain" description="N-acetyltransferase" evidence="1">
    <location>
        <begin position="15"/>
        <end position="144"/>
    </location>
</feature>
<dbReference type="SUPFAM" id="SSF55729">
    <property type="entry name" value="Acyl-CoA N-acyltransferases (Nat)"/>
    <property type="match status" value="1"/>
</dbReference>
<dbReference type="InterPro" id="IPR000182">
    <property type="entry name" value="GNAT_dom"/>
</dbReference>
<dbReference type="Gene3D" id="3.40.630.30">
    <property type="match status" value="1"/>
</dbReference>
<protein>
    <recommendedName>
        <fullName evidence="1">N-acetyltransferase domain-containing protein</fullName>
    </recommendedName>
</protein>
<dbReference type="EMBL" id="AP023086">
    <property type="protein sequence ID" value="BCD97913.1"/>
    <property type="molecule type" value="Genomic_DNA"/>
</dbReference>
<proteinExistence type="predicted"/>
<dbReference type="CDD" id="cd04301">
    <property type="entry name" value="NAT_SF"/>
    <property type="match status" value="1"/>
</dbReference>